<reference evidence="1 2" key="1">
    <citation type="journal article" date="2019" name="Int. J. Syst. Evol. Microbiol.">
        <title>The Global Catalogue of Microorganisms (GCM) 10K type strain sequencing project: providing services to taxonomists for standard genome sequencing and annotation.</title>
        <authorList>
            <consortium name="The Broad Institute Genomics Platform"/>
            <consortium name="The Broad Institute Genome Sequencing Center for Infectious Disease"/>
            <person name="Wu L."/>
            <person name="Ma J."/>
        </authorList>
    </citation>
    <scope>NUCLEOTIDE SEQUENCE [LARGE SCALE GENOMIC DNA]</scope>
    <source>
        <strain evidence="1 2">JCM 15575</strain>
    </source>
</reference>
<accession>A0ABN2FYW1</accession>
<comment type="caution">
    <text evidence="1">The sequence shown here is derived from an EMBL/GenBank/DDBJ whole genome shotgun (WGS) entry which is preliminary data.</text>
</comment>
<name>A0ABN2FYW1_9MICO</name>
<organism evidence="1 2">
    <name type="scientific">Microbacterium lacus</name>
    <dbReference type="NCBI Taxonomy" id="415217"/>
    <lineage>
        <taxon>Bacteria</taxon>
        <taxon>Bacillati</taxon>
        <taxon>Actinomycetota</taxon>
        <taxon>Actinomycetes</taxon>
        <taxon>Micrococcales</taxon>
        <taxon>Microbacteriaceae</taxon>
        <taxon>Microbacterium</taxon>
    </lineage>
</organism>
<dbReference type="Proteomes" id="UP001500596">
    <property type="component" value="Unassembled WGS sequence"/>
</dbReference>
<evidence type="ECO:0000313" key="2">
    <source>
        <dbReference type="Proteomes" id="UP001500596"/>
    </source>
</evidence>
<proteinExistence type="predicted"/>
<gene>
    <name evidence="1" type="ORF">GCM10009807_01750</name>
</gene>
<protein>
    <submittedName>
        <fullName evidence="1">Uncharacterized protein</fullName>
    </submittedName>
</protein>
<dbReference type="EMBL" id="BAAAPK010000001">
    <property type="protein sequence ID" value="GAA1661708.1"/>
    <property type="molecule type" value="Genomic_DNA"/>
</dbReference>
<keyword evidence="2" id="KW-1185">Reference proteome</keyword>
<evidence type="ECO:0000313" key="1">
    <source>
        <dbReference type="EMBL" id="GAA1661708.1"/>
    </source>
</evidence>
<sequence>MAPDSPDWRESPVRGRLYSLGVTDDRGNYGFRSESVEDPQELRKIADFRRRIRQIPLLLESWQKLSDSERLADSQLALDDEFTAWRHLSSGVNYSLNFASDNLRMLHQIHREDAADPLPFVASYPLARSALEAGALAHWVLAPDDPRERVARHLRNAARELFEETSLRNYAFELADEAPDLIGISRSKLSEQRRQLTAWRKKHSGQIAECASRIGITSPVGGRRVGFADIVGDATEAAGLARWHGVLVWMQISGLTHPSLMRAVSTLAMTEERDNSDGTVNVLMTSTTDTVSSAVIAAVIQFRQALTVLRTRKQTSGDRADYRR</sequence>